<sequence length="101" mass="10732">MVAFEHFENIISSNMFKDLFTIRKAVSLGVAGGVRRAAGDGRRAAGGVLDKCQVIAEARMTRVATADTASIDTINMYRSAIDSSCARQRAGGRKASARAPL</sequence>
<evidence type="ECO:0000313" key="2">
    <source>
        <dbReference type="Proteomes" id="UP000299102"/>
    </source>
</evidence>
<dbReference type="Proteomes" id="UP000299102">
    <property type="component" value="Unassembled WGS sequence"/>
</dbReference>
<evidence type="ECO:0000313" key="1">
    <source>
        <dbReference type="EMBL" id="GBP49503.1"/>
    </source>
</evidence>
<organism evidence="1 2">
    <name type="scientific">Eumeta variegata</name>
    <name type="common">Bagworm moth</name>
    <name type="synonym">Eumeta japonica</name>
    <dbReference type="NCBI Taxonomy" id="151549"/>
    <lineage>
        <taxon>Eukaryota</taxon>
        <taxon>Metazoa</taxon>
        <taxon>Ecdysozoa</taxon>
        <taxon>Arthropoda</taxon>
        <taxon>Hexapoda</taxon>
        <taxon>Insecta</taxon>
        <taxon>Pterygota</taxon>
        <taxon>Neoptera</taxon>
        <taxon>Endopterygota</taxon>
        <taxon>Lepidoptera</taxon>
        <taxon>Glossata</taxon>
        <taxon>Ditrysia</taxon>
        <taxon>Tineoidea</taxon>
        <taxon>Psychidae</taxon>
        <taxon>Oiketicinae</taxon>
        <taxon>Eumeta</taxon>
    </lineage>
</organism>
<comment type="caution">
    <text evidence="1">The sequence shown here is derived from an EMBL/GenBank/DDBJ whole genome shotgun (WGS) entry which is preliminary data.</text>
</comment>
<name>A0A4C1WEK6_EUMVA</name>
<dbReference type="AlphaFoldDB" id="A0A4C1WEK6"/>
<keyword evidence="2" id="KW-1185">Reference proteome</keyword>
<dbReference type="EMBL" id="BGZK01000546">
    <property type="protein sequence ID" value="GBP49503.1"/>
    <property type="molecule type" value="Genomic_DNA"/>
</dbReference>
<gene>
    <name evidence="1" type="ORF">EVAR_45479_1</name>
</gene>
<proteinExistence type="predicted"/>
<accession>A0A4C1WEK6</accession>
<reference evidence="1 2" key="1">
    <citation type="journal article" date="2019" name="Commun. Biol.">
        <title>The bagworm genome reveals a unique fibroin gene that provides high tensile strength.</title>
        <authorList>
            <person name="Kono N."/>
            <person name="Nakamura H."/>
            <person name="Ohtoshi R."/>
            <person name="Tomita M."/>
            <person name="Numata K."/>
            <person name="Arakawa K."/>
        </authorList>
    </citation>
    <scope>NUCLEOTIDE SEQUENCE [LARGE SCALE GENOMIC DNA]</scope>
</reference>
<protein>
    <submittedName>
        <fullName evidence="1">Uncharacterized protein</fullName>
    </submittedName>
</protein>